<keyword evidence="3" id="KW-1185">Reference proteome</keyword>
<evidence type="ECO:0000313" key="2">
    <source>
        <dbReference type="EMBL" id="GMN50310.1"/>
    </source>
</evidence>
<reference evidence="2" key="1">
    <citation type="submission" date="2023-07" db="EMBL/GenBank/DDBJ databases">
        <title>draft genome sequence of fig (Ficus carica).</title>
        <authorList>
            <person name="Takahashi T."/>
            <person name="Nishimura K."/>
        </authorList>
    </citation>
    <scope>NUCLEOTIDE SEQUENCE</scope>
</reference>
<accession>A0AA88AEE0</accession>
<evidence type="ECO:0000313" key="3">
    <source>
        <dbReference type="Proteomes" id="UP001187192"/>
    </source>
</evidence>
<comment type="caution">
    <text evidence="2">The sequence shown here is derived from an EMBL/GenBank/DDBJ whole genome shotgun (WGS) entry which is preliminary data.</text>
</comment>
<dbReference type="Gramene" id="FCD_00000291-RA">
    <property type="protein sequence ID" value="FCD_00000291-RA:cds"/>
    <property type="gene ID" value="FCD_00000291"/>
</dbReference>
<organism evidence="2 3">
    <name type="scientific">Ficus carica</name>
    <name type="common">Common fig</name>
    <dbReference type="NCBI Taxonomy" id="3494"/>
    <lineage>
        <taxon>Eukaryota</taxon>
        <taxon>Viridiplantae</taxon>
        <taxon>Streptophyta</taxon>
        <taxon>Embryophyta</taxon>
        <taxon>Tracheophyta</taxon>
        <taxon>Spermatophyta</taxon>
        <taxon>Magnoliopsida</taxon>
        <taxon>eudicotyledons</taxon>
        <taxon>Gunneridae</taxon>
        <taxon>Pentapetalae</taxon>
        <taxon>rosids</taxon>
        <taxon>fabids</taxon>
        <taxon>Rosales</taxon>
        <taxon>Moraceae</taxon>
        <taxon>Ficeae</taxon>
        <taxon>Ficus</taxon>
    </lineage>
</organism>
<proteinExistence type="predicted"/>
<evidence type="ECO:0000256" key="1">
    <source>
        <dbReference type="SAM" id="MobiDB-lite"/>
    </source>
</evidence>
<protein>
    <submittedName>
        <fullName evidence="2">Uncharacterized protein</fullName>
    </submittedName>
</protein>
<feature type="region of interest" description="Disordered" evidence="1">
    <location>
        <begin position="32"/>
        <end position="57"/>
    </location>
</feature>
<gene>
    <name evidence="2" type="ORF">TIFTF001_019476</name>
</gene>
<name>A0AA88AEE0_FICCA</name>
<sequence length="89" mass="9995">MQILEGVLAYDETVYKLYKDFTRFTFPHLKHHGSTSGGKFNDNKQLHSNIEPSSKPFARSWGRITTKVAEKKAGEVAAGQEIVVELDEA</sequence>
<dbReference type="EMBL" id="BTGU01000033">
    <property type="protein sequence ID" value="GMN50310.1"/>
    <property type="molecule type" value="Genomic_DNA"/>
</dbReference>
<dbReference type="AlphaFoldDB" id="A0AA88AEE0"/>
<dbReference type="Proteomes" id="UP001187192">
    <property type="component" value="Unassembled WGS sequence"/>
</dbReference>